<evidence type="ECO:0000313" key="2">
    <source>
        <dbReference type="EMBL" id="KRY86701.1"/>
    </source>
</evidence>
<dbReference type="PANTHER" id="PTHR47331:SF1">
    <property type="entry name" value="GAG-LIKE PROTEIN"/>
    <property type="match status" value="1"/>
</dbReference>
<dbReference type="Proteomes" id="UP000054632">
    <property type="component" value="Unassembled WGS sequence"/>
</dbReference>
<accession>A0A0V1FKV1</accession>
<protein>
    <submittedName>
        <fullName evidence="2">Uncharacterized protein</fullName>
    </submittedName>
</protein>
<dbReference type="EMBL" id="JYDR01000012">
    <property type="protein sequence ID" value="KRY76432.1"/>
    <property type="molecule type" value="Genomic_DNA"/>
</dbReference>
<evidence type="ECO:0000313" key="5">
    <source>
        <dbReference type="Proteomes" id="UP000054826"/>
    </source>
</evidence>
<evidence type="ECO:0000313" key="3">
    <source>
        <dbReference type="EMBL" id="KRZ38977.1"/>
    </source>
</evidence>
<dbReference type="OrthoDB" id="8019190at2759"/>
<gene>
    <name evidence="1" type="ORF">T4A_5768</name>
    <name evidence="3" type="ORF">T4C_1310</name>
    <name evidence="2" type="ORF">T4D_1783</name>
</gene>
<dbReference type="InterPro" id="IPR036397">
    <property type="entry name" value="RNaseH_sf"/>
</dbReference>
<name>A0A0V1FKV1_TRIPS</name>
<proteinExistence type="predicted"/>
<dbReference type="AlphaFoldDB" id="A0A0V1FKV1"/>
<dbReference type="PANTHER" id="PTHR47331">
    <property type="entry name" value="PHD-TYPE DOMAIN-CONTAINING PROTEIN"/>
    <property type="match status" value="1"/>
</dbReference>
<comment type="caution">
    <text evidence="2">The sequence shown here is derived from an EMBL/GenBank/DDBJ whole genome shotgun (WGS) entry which is preliminary data.</text>
</comment>
<evidence type="ECO:0000313" key="6">
    <source>
        <dbReference type="Proteomes" id="UP000054995"/>
    </source>
</evidence>
<dbReference type="EMBL" id="JYDV01000040">
    <property type="protein sequence ID" value="KRZ38977.1"/>
    <property type="molecule type" value="Genomic_DNA"/>
</dbReference>
<dbReference type="EMBL" id="JYDT01000067">
    <property type="protein sequence ID" value="KRY86701.1"/>
    <property type="molecule type" value="Genomic_DNA"/>
</dbReference>
<sequence length="292" mass="33671">MAYESAVYLRVTAVWGETIVNLKEEFPEELESLKQESKLRKSCRLWPLNPYINDDGILRVMKLLVRGQHIRHLNAGVDQILSCLRQRYWIVNGRSIIKQVIRECVAFRKENAKPFLAKMSDLLRKRVVKVFPYENTGLDLVGPLYAREGNSVKKVYICLFTAITSSPRAIHLELVFNLTTQRALDRFFARQGQLRIIHPTYSTLTLKRVEWKYITPRAPWCEGYGERLVRSVKTALRKILGRTPLDEKELATVLCGIEAHVNARPLTFVGYDISYLRALTPPHFLIGRGCTL</sequence>
<dbReference type="InterPro" id="IPR012337">
    <property type="entry name" value="RNaseH-like_sf"/>
</dbReference>
<dbReference type="Proteomes" id="UP000054826">
    <property type="component" value="Unassembled WGS sequence"/>
</dbReference>
<keyword evidence="6" id="KW-1185">Reference proteome</keyword>
<dbReference type="SUPFAM" id="SSF53098">
    <property type="entry name" value="Ribonuclease H-like"/>
    <property type="match status" value="1"/>
</dbReference>
<dbReference type="Gene3D" id="3.30.420.10">
    <property type="entry name" value="Ribonuclease H-like superfamily/Ribonuclease H"/>
    <property type="match status" value="1"/>
</dbReference>
<evidence type="ECO:0000313" key="4">
    <source>
        <dbReference type="Proteomes" id="UP000054632"/>
    </source>
</evidence>
<dbReference type="GO" id="GO:0003676">
    <property type="term" value="F:nucleic acid binding"/>
    <property type="evidence" value="ECO:0007669"/>
    <property type="project" value="InterPro"/>
</dbReference>
<organism evidence="2 6">
    <name type="scientific">Trichinella pseudospiralis</name>
    <name type="common">Parasitic roundworm</name>
    <dbReference type="NCBI Taxonomy" id="6337"/>
    <lineage>
        <taxon>Eukaryota</taxon>
        <taxon>Metazoa</taxon>
        <taxon>Ecdysozoa</taxon>
        <taxon>Nematoda</taxon>
        <taxon>Enoplea</taxon>
        <taxon>Dorylaimia</taxon>
        <taxon>Trichinellida</taxon>
        <taxon>Trichinellidae</taxon>
        <taxon>Trichinella</taxon>
    </lineage>
</organism>
<reference evidence="4 5" key="1">
    <citation type="submission" date="2015-01" db="EMBL/GenBank/DDBJ databases">
        <title>Evolution of Trichinella species and genotypes.</title>
        <authorList>
            <person name="Korhonen P.K."/>
            <person name="Edoardo P."/>
            <person name="Giuseppe L.R."/>
            <person name="Gasser R.B."/>
        </authorList>
    </citation>
    <scope>NUCLEOTIDE SEQUENCE [LARGE SCALE GENOMIC DNA]</scope>
    <source>
        <strain evidence="1">ISS13</strain>
        <strain evidence="3">ISS176</strain>
        <strain evidence="2">ISS470</strain>
    </source>
</reference>
<dbReference type="Proteomes" id="UP000054995">
    <property type="component" value="Unassembled WGS sequence"/>
</dbReference>
<evidence type="ECO:0000313" key="1">
    <source>
        <dbReference type="EMBL" id="KRY76432.1"/>
    </source>
</evidence>